<feature type="transmembrane region" description="Helical" evidence="4">
    <location>
        <begin position="67"/>
        <end position="87"/>
    </location>
</feature>
<dbReference type="GO" id="GO:0000271">
    <property type="term" value="P:polysaccharide biosynthetic process"/>
    <property type="evidence" value="ECO:0007669"/>
    <property type="project" value="UniProtKB-KW"/>
</dbReference>
<feature type="region of interest" description="Disordered" evidence="3">
    <location>
        <begin position="1"/>
        <end position="26"/>
    </location>
</feature>
<feature type="transmembrane region" description="Helical" evidence="4">
    <location>
        <begin position="107"/>
        <end position="125"/>
    </location>
</feature>
<feature type="transmembrane region" description="Helical" evidence="4">
    <location>
        <begin position="131"/>
        <end position="154"/>
    </location>
</feature>
<comment type="caution">
    <text evidence="6">The sequence shown here is derived from an EMBL/GenBank/DDBJ whole genome shotgun (WGS) entry which is preliminary data.</text>
</comment>
<evidence type="ECO:0000313" key="7">
    <source>
        <dbReference type="Proteomes" id="UP000292347"/>
    </source>
</evidence>
<evidence type="ECO:0000313" key="6">
    <source>
        <dbReference type="EMBL" id="RXZ34695.1"/>
    </source>
</evidence>
<dbReference type="PANTHER" id="PTHR30576:SF0">
    <property type="entry name" value="UNDECAPRENYL-PHOSPHATE N-ACETYLGALACTOSAMINYL 1-PHOSPHATE TRANSFERASE-RELATED"/>
    <property type="match status" value="1"/>
</dbReference>
<dbReference type="Proteomes" id="UP000292347">
    <property type="component" value="Unassembled WGS sequence"/>
</dbReference>
<dbReference type="GO" id="GO:0016780">
    <property type="term" value="F:phosphotransferase activity, for other substituted phosphate groups"/>
    <property type="evidence" value="ECO:0007669"/>
    <property type="project" value="TreeGrafter"/>
</dbReference>
<dbReference type="OrthoDB" id="9808602at2"/>
<feature type="transmembrane region" description="Helical" evidence="4">
    <location>
        <begin position="39"/>
        <end position="61"/>
    </location>
</feature>
<sequence length="472" mass="51082">MAASTVLGTSGERKAGLSEGDYRPESPRASAKHAIRVRLALGLILLDMLAITAATGFVGWLRLGEVTSNRLTTLLILILPLYFVVAVQREAYRPTAMISATRSTRRACFAMLAASIIAIGLGFVLKASDDLSRVVVIAGTLASCVALVLSRALYARFALARLGGSPDSEIVLVDGIQPPDACSALRIDVEQIGLAPDINDPMMLSRIGGMICHADRVIVACPLERRAAWSLALKGAGVNVEVLAPELDAIGAIGATHYHGTSTALVAVGPLNTVDRCLKRLFDLSVVMLALPMLAPVMALVAIAIKLDSPGPVLFAQNRVGQGNRLFRMLKFRSMHVGKLDHNANKLTTRDDPRVTRVGRFIRKTSLDELPQILNVLLGDMSIVGPRPHATGALAGDSLYWEVSSHYWNRHAVKPGLTGLAQVRGFRGNTETDRDLINRLQADLAYLDSWTIWRDLVLVLQTFRVLVHRNAF</sequence>
<feature type="compositionally biased region" description="Basic and acidic residues" evidence="3">
    <location>
        <begin position="11"/>
        <end position="26"/>
    </location>
</feature>
<feature type="domain" description="Bacterial sugar transferase" evidence="5">
    <location>
        <begin position="279"/>
        <end position="467"/>
    </location>
</feature>
<dbReference type="Pfam" id="PF02397">
    <property type="entry name" value="Bac_transf"/>
    <property type="match status" value="1"/>
</dbReference>
<dbReference type="AlphaFoldDB" id="A0A4Q2IVU4"/>
<evidence type="ECO:0000256" key="2">
    <source>
        <dbReference type="ARBA" id="ARBA00023169"/>
    </source>
</evidence>
<accession>A0A4Q2IVU4</accession>
<dbReference type="InterPro" id="IPR003362">
    <property type="entry name" value="Bact_transf"/>
</dbReference>
<keyword evidence="4" id="KW-1133">Transmembrane helix</keyword>
<evidence type="ECO:0000256" key="4">
    <source>
        <dbReference type="SAM" id="Phobius"/>
    </source>
</evidence>
<gene>
    <name evidence="6" type="ORF">EO081_03230</name>
</gene>
<name>A0A4Q2IVU4_9SPHN</name>
<organism evidence="6 7">
    <name type="scientific">Sphingomonas desiccabilis</name>
    <dbReference type="NCBI Taxonomy" id="429134"/>
    <lineage>
        <taxon>Bacteria</taxon>
        <taxon>Pseudomonadati</taxon>
        <taxon>Pseudomonadota</taxon>
        <taxon>Alphaproteobacteria</taxon>
        <taxon>Sphingomonadales</taxon>
        <taxon>Sphingomonadaceae</taxon>
        <taxon>Sphingomonas</taxon>
    </lineage>
</organism>
<keyword evidence="6" id="KW-0808">Transferase</keyword>
<keyword evidence="2" id="KW-0270">Exopolysaccharide synthesis</keyword>
<proteinExistence type="inferred from homology"/>
<comment type="similarity">
    <text evidence="1">Belongs to the bacterial sugar transferase family.</text>
</comment>
<evidence type="ECO:0000256" key="1">
    <source>
        <dbReference type="ARBA" id="ARBA00006464"/>
    </source>
</evidence>
<evidence type="ECO:0000256" key="3">
    <source>
        <dbReference type="SAM" id="MobiDB-lite"/>
    </source>
</evidence>
<protein>
    <submittedName>
        <fullName evidence="6">Sugar transferase</fullName>
    </submittedName>
</protein>
<feature type="transmembrane region" description="Helical" evidence="4">
    <location>
        <begin position="281"/>
        <end position="305"/>
    </location>
</feature>
<keyword evidence="7" id="KW-1185">Reference proteome</keyword>
<dbReference type="PANTHER" id="PTHR30576">
    <property type="entry name" value="COLANIC BIOSYNTHESIS UDP-GLUCOSE LIPID CARRIER TRANSFERASE"/>
    <property type="match status" value="1"/>
</dbReference>
<evidence type="ECO:0000259" key="5">
    <source>
        <dbReference type="Pfam" id="PF02397"/>
    </source>
</evidence>
<reference evidence="6 7" key="1">
    <citation type="submission" date="2019-01" db="EMBL/GenBank/DDBJ databases">
        <title>Sphingomonas mucosissima sp. nov. and Sphingomonas desiccabilis sp. nov., from biological soil crusts in the Colorado Plateau, USA.</title>
        <authorList>
            <person name="Zhu D."/>
        </authorList>
    </citation>
    <scope>NUCLEOTIDE SEQUENCE [LARGE SCALE GENOMIC DNA]</scope>
    <source>
        <strain evidence="6 7">CP1D</strain>
    </source>
</reference>
<keyword evidence="4" id="KW-0472">Membrane</keyword>
<dbReference type="EMBL" id="SDPT01000001">
    <property type="protein sequence ID" value="RXZ34695.1"/>
    <property type="molecule type" value="Genomic_DNA"/>
</dbReference>
<keyword evidence="4" id="KW-0812">Transmembrane</keyword>